<dbReference type="Proteomes" id="UP001341840">
    <property type="component" value="Unassembled WGS sequence"/>
</dbReference>
<sequence length="159" mass="17954">MQNQMSPVRSKLGLLQHKYTCSGDGGEVHVLRFQSRAWEHVPIPSRRRGCAPIRVEHAGSVPTRRVGSVVSDLLSQVGSSGGMWAEWVRSAFHVAWPTGPSKIGPRWASSLDSEVGYEHCPYAELWLLTGALRITEYPQNELDPCRRETRFRVRRCPFV</sequence>
<protein>
    <submittedName>
        <fullName evidence="1">Uncharacterized protein</fullName>
    </submittedName>
</protein>
<keyword evidence="2" id="KW-1185">Reference proteome</keyword>
<comment type="caution">
    <text evidence="1">The sequence shown here is derived from an EMBL/GenBank/DDBJ whole genome shotgun (WGS) entry which is preliminary data.</text>
</comment>
<evidence type="ECO:0000313" key="2">
    <source>
        <dbReference type="Proteomes" id="UP001341840"/>
    </source>
</evidence>
<name>A0ABU6Z0A6_9FABA</name>
<accession>A0ABU6Z0A6</accession>
<proteinExistence type="predicted"/>
<dbReference type="EMBL" id="JASCZI010271868">
    <property type="protein sequence ID" value="MED6216057.1"/>
    <property type="molecule type" value="Genomic_DNA"/>
</dbReference>
<gene>
    <name evidence="1" type="ORF">PIB30_004088</name>
</gene>
<reference evidence="1 2" key="1">
    <citation type="journal article" date="2023" name="Plants (Basel)">
        <title>Bridging the Gap: Combining Genomics and Transcriptomics Approaches to Understand Stylosanthes scabra, an Orphan Legume from the Brazilian Caatinga.</title>
        <authorList>
            <person name="Ferreira-Neto J.R.C."/>
            <person name="da Silva M.D."/>
            <person name="Binneck E."/>
            <person name="de Melo N.F."/>
            <person name="da Silva R.H."/>
            <person name="de Melo A.L.T.M."/>
            <person name="Pandolfi V."/>
            <person name="Bustamante F.O."/>
            <person name="Brasileiro-Vidal A.C."/>
            <person name="Benko-Iseppon A.M."/>
        </authorList>
    </citation>
    <scope>NUCLEOTIDE SEQUENCE [LARGE SCALE GENOMIC DNA]</scope>
    <source>
        <tissue evidence="1">Leaves</tissue>
    </source>
</reference>
<organism evidence="1 2">
    <name type="scientific">Stylosanthes scabra</name>
    <dbReference type="NCBI Taxonomy" id="79078"/>
    <lineage>
        <taxon>Eukaryota</taxon>
        <taxon>Viridiplantae</taxon>
        <taxon>Streptophyta</taxon>
        <taxon>Embryophyta</taxon>
        <taxon>Tracheophyta</taxon>
        <taxon>Spermatophyta</taxon>
        <taxon>Magnoliopsida</taxon>
        <taxon>eudicotyledons</taxon>
        <taxon>Gunneridae</taxon>
        <taxon>Pentapetalae</taxon>
        <taxon>rosids</taxon>
        <taxon>fabids</taxon>
        <taxon>Fabales</taxon>
        <taxon>Fabaceae</taxon>
        <taxon>Papilionoideae</taxon>
        <taxon>50 kb inversion clade</taxon>
        <taxon>dalbergioids sensu lato</taxon>
        <taxon>Dalbergieae</taxon>
        <taxon>Pterocarpus clade</taxon>
        <taxon>Stylosanthes</taxon>
    </lineage>
</organism>
<evidence type="ECO:0000313" key="1">
    <source>
        <dbReference type="EMBL" id="MED6216057.1"/>
    </source>
</evidence>